<dbReference type="EMBL" id="AVFE01000002">
    <property type="protein sequence ID" value="ETD05696.1"/>
    <property type="molecule type" value="Genomic_DNA"/>
</dbReference>
<dbReference type="Proteomes" id="UP000018692">
    <property type="component" value="Unassembled WGS sequence"/>
</dbReference>
<sequence length="91" mass="10646">MCTKVIDLKPIKAYIEGSSFTNNIFIKNKLLKIFNSEVISFCENIDDSEIIITNSLMCTEVLQDIYYLENIFDDEQWKKLILSLMDEIITK</sequence>
<comment type="caution">
    <text evidence="1">The sequence shown here is derived from an EMBL/GenBank/DDBJ whole genome shotgun (WGS) entry which is preliminary data.</text>
</comment>
<accession>V8AU49</accession>
<name>V8AU49_9LACT</name>
<evidence type="ECO:0000313" key="2">
    <source>
        <dbReference type="Proteomes" id="UP000018692"/>
    </source>
</evidence>
<gene>
    <name evidence="1" type="ORF">N568_0101085</name>
</gene>
<reference evidence="1 2" key="1">
    <citation type="submission" date="2013-07" db="EMBL/GenBank/DDBJ databases">
        <title>Isolation of Lactococcus garvieae strain TRF1 from the fecal material of a timber rattlesnake.</title>
        <authorList>
            <person name="McLaughlin R.W."/>
            <person name="Cochran P.A."/>
            <person name="Dowd S.E."/>
        </authorList>
    </citation>
    <scope>NUCLEOTIDE SEQUENCE [LARGE SCALE GENOMIC DNA]</scope>
    <source>
        <strain evidence="1 2">TRF1</strain>
    </source>
</reference>
<dbReference type="AlphaFoldDB" id="V8AU49"/>
<protein>
    <submittedName>
        <fullName evidence="1">Uncharacterized protein</fullName>
    </submittedName>
</protein>
<evidence type="ECO:0000313" key="1">
    <source>
        <dbReference type="EMBL" id="ETD05696.1"/>
    </source>
</evidence>
<proteinExistence type="predicted"/>
<organism evidence="1 2">
    <name type="scientific">Lactococcus garvieae TRF1</name>
    <dbReference type="NCBI Taxonomy" id="1380772"/>
    <lineage>
        <taxon>Bacteria</taxon>
        <taxon>Bacillati</taxon>
        <taxon>Bacillota</taxon>
        <taxon>Bacilli</taxon>
        <taxon>Lactobacillales</taxon>
        <taxon>Streptococcaceae</taxon>
        <taxon>Lactococcus</taxon>
    </lineage>
</organism>